<dbReference type="PATRIC" id="fig|429727.3.peg.513"/>
<organism evidence="2 3">
    <name type="scientific">Devosia chinhatensis</name>
    <dbReference type="NCBI Taxonomy" id="429727"/>
    <lineage>
        <taxon>Bacteria</taxon>
        <taxon>Pseudomonadati</taxon>
        <taxon>Pseudomonadota</taxon>
        <taxon>Alphaproteobacteria</taxon>
        <taxon>Hyphomicrobiales</taxon>
        <taxon>Devosiaceae</taxon>
        <taxon>Devosia</taxon>
    </lineage>
</organism>
<dbReference type="Gene3D" id="1.10.3680.10">
    <property type="entry name" value="TerB-like"/>
    <property type="match status" value="1"/>
</dbReference>
<dbReference type="InterPro" id="IPR007791">
    <property type="entry name" value="DjlA_N"/>
</dbReference>
<dbReference type="Pfam" id="PF05099">
    <property type="entry name" value="TerB"/>
    <property type="match status" value="1"/>
</dbReference>
<evidence type="ECO:0000313" key="2">
    <source>
        <dbReference type="EMBL" id="KKB08932.1"/>
    </source>
</evidence>
<dbReference type="EMBL" id="JZEY01000054">
    <property type="protein sequence ID" value="KKB08932.1"/>
    <property type="molecule type" value="Genomic_DNA"/>
</dbReference>
<name>A0A0F5FL27_9HYPH</name>
<protein>
    <recommendedName>
        <fullName evidence="1">Co-chaperone DjlA N-terminal domain-containing protein</fullName>
    </recommendedName>
</protein>
<dbReference type="InterPro" id="IPR029024">
    <property type="entry name" value="TerB-like"/>
</dbReference>
<dbReference type="RefSeq" id="WP_046103622.1">
    <property type="nucleotide sequence ID" value="NZ_JZEY01000054.1"/>
</dbReference>
<gene>
    <name evidence="2" type="ORF">VE26_02460</name>
</gene>
<reference evidence="2 3" key="1">
    <citation type="submission" date="2015-03" db="EMBL/GenBank/DDBJ databases">
        <authorList>
            <person name="Hassan Y."/>
            <person name="Lepp D."/>
            <person name="Li X.-Z."/>
            <person name="Zhou T."/>
        </authorList>
    </citation>
    <scope>NUCLEOTIDE SEQUENCE [LARGE SCALE GENOMIC DNA]</scope>
    <source>
        <strain evidence="2 3">IPL18</strain>
    </source>
</reference>
<dbReference type="AlphaFoldDB" id="A0A0F5FL27"/>
<dbReference type="Proteomes" id="UP000033649">
    <property type="component" value="Unassembled WGS sequence"/>
</dbReference>
<feature type="domain" description="Co-chaperone DjlA N-terminal" evidence="1">
    <location>
        <begin position="44"/>
        <end position="156"/>
    </location>
</feature>
<sequence>MTEDRYLRHDALSAGTARRREDKSTIREVHQDAGSACHEDFFQALVAGVAVIAHVDGRLELAERRLLVQAFVKSAGPHGFSVTDLAQELADHSRTYDYDPSLAESRALAQLAALTLNVSERQAIRQICQDVIIADGVVHPVELGALYRVEKALGIGGGR</sequence>
<keyword evidence="3" id="KW-1185">Reference proteome</keyword>
<dbReference type="CDD" id="cd07177">
    <property type="entry name" value="terB_like"/>
    <property type="match status" value="1"/>
</dbReference>
<dbReference type="OrthoDB" id="7949255at2"/>
<proteinExistence type="predicted"/>
<accession>A0A0F5FL27</accession>
<evidence type="ECO:0000313" key="3">
    <source>
        <dbReference type="Proteomes" id="UP000033649"/>
    </source>
</evidence>
<dbReference type="SUPFAM" id="SSF158682">
    <property type="entry name" value="TerB-like"/>
    <property type="match status" value="1"/>
</dbReference>
<dbReference type="STRING" id="429727.VE26_02460"/>
<comment type="caution">
    <text evidence="2">The sequence shown here is derived from an EMBL/GenBank/DDBJ whole genome shotgun (WGS) entry which is preliminary data.</text>
</comment>
<evidence type="ECO:0000259" key="1">
    <source>
        <dbReference type="Pfam" id="PF05099"/>
    </source>
</evidence>